<dbReference type="EMBL" id="BGZK01003089">
    <property type="protein sequence ID" value="GBP98215.1"/>
    <property type="molecule type" value="Genomic_DNA"/>
</dbReference>
<organism evidence="1 2">
    <name type="scientific">Eumeta variegata</name>
    <name type="common">Bagworm moth</name>
    <name type="synonym">Eumeta japonica</name>
    <dbReference type="NCBI Taxonomy" id="151549"/>
    <lineage>
        <taxon>Eukaryota</taxon>
        <taxon>Metazoa</taxon>
        <taxon>Ecdysozoa</taxon>
        <taxon>Arthropoda</taxon>
        <taxon>Hexapoda</taxon>
        <taxon>Insecta</taxon>
        <taxon>Pterygota</taxon>
        <taxon>Neoptera</taxon>
        <taxon>Endopterygota</taxon>
        <taxon>Lepidoptera</taxon>
        <taxon>Glossata</taxon>
        <taxon>Ditrysia</taxon>
        <taxon>Tineoidea</taxon>
        <taxon>Psychidae</taxon>
        <taxon>Oiketicinae</taxon>
        <taxon>Eumeta</taxon>
    </lineage>
</organism>
<gene>
    <name evidence="1" type="ORF">EVAR_70744_1</name>
</gene>
<evidence type="ECO:0000313" key="1">
    <source>
        <dbReference type="EMBL" id="GBP98215.1"/>
    </source>
</evidence>
<keyword evidence="2" id="KW-1185">Reference proteome</keyword>
<dbReference type="AlphaFoldDB" id="A0A4C2AH62"/>
<name>A0A4C2AH62_EUMVA</name>
<evidence type="ECO:0000313" key="2">
    <source>
        <dbReference type="Proteomes" id="UP000299102"/>
    </source>
</evidence>
<comment type="caution">
    <text evidence="1">The sequence shown here is derived from an EMBL/GenBank/DDBJ whole genome shotgun (WGS) entry which is preliminary data.</text>
</comment>
<proteinExistence type="predicted"/>
<protein>
    <submittedName>
        <fullName evidence="1">Uncharacterized protein</fullName>
    </submittedName>
</protein>
<dbReference type="Proteomes" id="UP000299102">
    <property type="component" value="Unassembled WGS sequence"/>
</dbReference>
<sequence>MLEIRDSERLRRRYTRISRRAPGLSAKQVITGGPAGSHRVSAPSSGRMHLRCTAYSIPIGLQFIEARDMKYLFRE</sequence>
<reference evidence="1 2" key="1">
    <citation type="journal article" date="2019" name="Commun. Biol.">
        <title>The bagworm genome reveals a unique fibroin gene that provides high tensile strength.</title>
        <authorList>
            <person name="Kono N."/>
            <person name="Nakamura H."/>
            <person name="Ohtoshi R."/>
            <person name="Tomita M."/>
            <person name="Numata K."/>
            <person name="Arakawa K."/>
        </authorList>
    </citation>
    <scope>NUCLEOTIDE SEQUENCE [LARGE SCALE GENOMIC DNA]</scope>
</reference>
<accession>A0A4C2AH62</accession>